<evidence type="ECO:0000256" key="1">
    <source>
        <dbReference type="SAM" id="MobiDB-lite"/>
    </source>
</evidence>
<dbReference type="EMBL" id="FZOA01000006">
    <property type="protein sequence ID" value="SNR88635.1"/>
    <property type="molecule type" value="Genomic_DNA"/>
</dbReference>
<evidence type="ECO:0000313" key="4">
    <source>
        <dbReference type="Proteomes" id="UP000198305"/>
    </source>
</evidence>
<reference evidence="4" key="1">
    <citation type="submission" date="2017-06" db="EMBL/GenBank/DDBJ databases">
        <authorList>
            <person name="Varghese N."/>
            <person name="Submissions S."/>
        </authorList>
    </citation>
    <scope>NUCLEOTIDE SEQUENCE [LARGE SCALE GENOMIC DNA]</scope>
    <source>
        <strain evidence="4">Ca-68</strain>
    </source>
</reference>
<evidence type="ECO:0000313" key="3">
    <source>
        <dbReference type="EMBL" id="SNR88635.1"/>
    </source>
</evidence>
<organism evidence="3 4">
    <name type="scientific">Methylobacillus rhizosphaerae</name>
    <dbReference type="NCBI Taxonomy" id="551994"/>
    <lineage>
        <taxon>Bacteria</taxon>
        <taxon>Pseudomonadati</taxon>
        <taxon>Pseudomonadota</taxon>
        <taxon>Betaproteobacteria</taxon>
        <taxon>Nitrosomonadales</taxon>
        <taxon>Methylophilaceae</taxon>
        <taxon>Methylobacillus</taxon>
    </lineage>
</organism>
<dbReference type="AlphaFoldDB" id="A0A238ZZ20"/>
<dbReference type="Proteomes" id="UP000198305">
    <property type="component" value="Unassembled WGS sequence"/>
</dbReference>
<feature type="region of interest" description="Disordered" evidence="1">
    <location>
        <begin position="49"/>
        <end position="86"/>
    </location>
</feature>
<keyword evidence="4" id="KW-1185">Reference proteome</keyword>
<feature type="compositionally biased region" description="Acidic residues" evidence="1">
    <location>
        <begin position="66"/>
        <end position="86"/>
    </location>
</feature>
<feature type="transmembrane region" description="Helical" evidence="2">
    <location>
        <begin position="16"/>
        <end position="39"/>
    </location>
</feature>
<protein>
    <submittedName>
        <fullName evidence="3">Uncharacterized protein</fullName>
    </submittedName>
</protein>
<keyword evidence="2" id="KW-1133">Transmembrane helix</keyword>
<evidence type="ECO:0000256" key="2">
    <source>
        <dbReference type="SAM" id="Phobius"/>
    </source>
</evidence>
<sequence length="86" mass="9237">MSAHEHDFPATTKKQFILATLGSLFPPVLVLFLVARLFFSIQATHIDDPVAPQKPAAAEAAKSADTVDDEDQDDTPSAPADDEDSE</sequence>
<dbReference type="RefSeq" id="WP_089375688.1">
    <property type="nucleotide sequence ID" value="NZ_FZOA01000006.1"/>
</dbReference>
<gene>
    <name evidence="3" type="ORF">SAMN05192560_1584</name>
</gene>
<keyword evidence="2" id="KW-0812">Transmembrane</keyword>
<keyword evidence="2" id="KW-0472">Membrane</keyword>
<feature type="compositionally biased region" description="Low complexity" evidence="1">
    <location>
        <begin position="51"/>
        <end position="64"/>
    </location>
</feature>
<proteinExistence type="predicted"/>
<name>A0A238ZZ20_9PROT</name>
<accession>A0A238ZZ20</accession>